<dbReference type="PROSITE" id="PS50011">
    <property type="entry name" value="PROTEIN_KINASE_DOM"/>
    <property type="match status" value="1"/>
</dbReference>
<keyword evidence="3" id="KW-1185">Reference proteome</keyword>
<name>A0A1E1LIG9_9HELO</name>
<dbReference type="PROSITE" id="PS00108">
    <property type="entry name" value="PROTEIN_KINASE_ST"/>
    <property type="match status" value="1"/>
</dbReference>
<dbReference type="InterPro" id="IPR051681">
    <property type="entry name" value="Ser/Thr_Kinases-Pseudokinases"/>
</dbReference>
<evidence type="ECO:0000313" key="2">
    <source>
        <dbReference type="EMBL" id="CZT10286.1"/>
    </source>
</evidence>
<evidence type="ECO:0000313" key="3">
    <source>
        <dbReference type="Proteomes" id="UP000178129"/>
    </source>
</evidence>
<dbReference type="STRING" id="914237.A0A1E1LIG9"/>
<dbReference type="Proteomes" id="UP000178129">
    <property type="component" value="Unassembled WGS sequence"/>
</dbReference>
<dbReference type="Gene3D" id="3.30.200.20">
    <property type="entry name" value="Phosphorylase Kinase, domain 1"/>
    <property type="match status" value="1"/>
</dbReference>
<dbReference type="InterPro" id="IPR008271">
    <property type="entry name" value="Ser/Thr_kinase_AS"/>
</dbReference>
<evidence type="ECO:0000259" key="1">
    <source>
        <dbReference type="PROSITE" id="PS50011"/>
    </source>
</evidence>
<dbReference type="GO" id="GO:0004674">
    <property type="term" value="F:protein serine/threonine kinase activity"/>
    <property type="evidence" value="ECO:0007669"/>
    <property type="project" value="TreeGrafter"/>
</dbReference>
<proteinExistence type="predicted"/>
<dbReference type="SMART" id="SM00220">
    <property type="entry name" value="S_TKc"/>
    <property type="match status" value="1"/>
</dbReference>
<organism evidence="2 3">
    <name type="scientific">Rhynchosporium graminicola</name>
    <dbReference type="NCBI Taxonomy" id="2792576"/>
    <lineage>
        <taxon>Eukaryota</taxon>
        <taxon>Fungi</taxon>
        <taxon>Dikarya</taxon>
        <taxon>Ascomycota</taxon>
        <taxon>Pezizomycotina</taxon>
        <taxon>Leotiomycetes</taxon>
        <taxon>Helotiales</taxon>
        <taxon>Ploettnerulaceae</taxon>
        <taxon>Rhynchosporium</taxon>
    </lineage>
</organism>
<dbReference type="Gene3D" id="1.10.510.10">
    <property type="entry name" value="Transferase(Phosphotransferase) domain 1"/>
    <property type="match status" value="1"/>
</dbReference>
<reference evidence="3" key="1">
    <citation type="submission" date="2016-03" db="EMBL/GenBank/DDBJ databases">
        <authorList>
            <person name="Ploux O."/>
        </authorList>
    </citation>
    <scope>NUCLEOTIDE SEQUENCE [LARGE SCALE GENOMIC DNA]</scope>
    <source>
        <strain evidence="3">UK7</strain>
    </source>
</reference>
<comment type="caution">
    <text evidence="2">The sequence shown here is derived from an EMBL/GenBank/DDBJ whole genome shotgun (WGS) entry which is preliminary data.</text>
</comment>
<dbReference type="SUPFAM" id="SSF56112">
    <property type="entry name" value="Protein kinase-like (PK-like)"/>
    <property type="match status" value="1"/>
</dbReference>
<sequence length="370" mass="42065">MSNSDLCSISLTRKTYTEETEARGAEPRKRWLRFVLRCSDRTWHLKLTFQGKLQSAKNSAFAQPTQRRKNLESLCLCIDFDLSQLLDDTVTELLLSRKCETSCQPLHLKTPLHPESEYANIVDSLWFRVQEDPYRVRFPPFDVTSSSIPSRHLLDIKKIQELSMGVYRVHVDNIDHVYKEVDRPLYEPRDSDVLEQELRNLERLRDSENVVKLIAAVVSDNPYRTTKATKGDTTASLQGILLEYLPNGTLQAALQTRKSDVPWLCLTLQMTRALYSLHQNGISHMDLKPENVVLNKDNDAVLNDSQEIEARKQNDIWALGQIFSVMSQVTYSAGEQEVLREISLLASADDAPHIVPINTSGVKAAIRAGT</sequence>
<dbReference type="InterPro" id="IPR000719">
    <property type="entry name" value="Prot_kinase_dom"/>
</dbReference>
<dbReference type="EMBL" id="FJUW01000054">
    <property type="protein sequence ID" value="CZT10286.1"/>
    <property type="molecule type" value="Genomic_DNA"/>
</dbReference>
<dbReference type="InterPro" id="IPR011009">
    <property type="entry name" value="Kinase-like_dom_sf"/>
</dbReference>
<dbReference type="InParanoid" id="A0A1E1LIG9"/>
<protein>
    <recommendedName>
        <fullName evidence="1">Protein kinase domain-containing protein</fullName>
    </recommendedName>
</protein>
<dbReference type="GO" id="GO:0005524">
    <property type="term" value="F:ATP binding"/>
    <property type="evidence" value="ECO:0007669"/>
    <property type="project" value="InterPro"/>
</dbReference>
<dbReference type="PANTHER" id="PTHR44329">
    <property type="entry name" value="SERINE/THREONINE-PROTEIN KINASE TNNI3K-RELATED"/>
    <property type="match status" value="1"/>
</dbReference>
<gene>
    <name evidence="2" type="ORF">RCO7_02914</name>
</gene>
<accession>A0A1E1LIG9</accession>
<dbReference type="Pfam" id="PF00069">
    <property type="entry name" value="Pkinase"/>
    <property type="match status" value="1"/>
</dbReference>
<dbReference type="AlphaFoldDB" id="A0A1E1LIG9"/>
<dbReference type="PANTHER" id="PTHR44329:SF6">
    <property type="entry name" value="RECEPTOR-INTERACTING SERINE_THREONINE-PROTEIN KINASE 1"/>
    <property type="match status" value="1"/>
</dbReference>
<feature type="domain" description="Protein kinase" evidence="1">
    <location>
        <begin position="153"/>
        <end position="370"/>
    </location>
</feature>